<dbReference type="EMBL" id="DF142943">
    <property type="protein sequence ID" value="GAA49247.1"/>
    <property type="molecule type" value="Genomic_DNA"/>
</dbReference>
<keyword evidence="1" id="KW-0732">Signal</keyword>
<dbReference type="AlphaFoldDB" id="G7Y8G2"/>
<dbReference type="Proteomes" id="UP000008909">
    <property type="component" value="Unassembled WGS sequence"/>
</dbReference>
<reference key="2">
    <citation type="submission" date="2011-10" db="EMBL/GenBank/DDBJ databases">
        <title>The genome and transcriptome sequence of Clonorchis sinensis provide insights into the carcinogenic liver fluke.</title>
        <authorList>
            <person name="Wang X."/>
            <person name="Huang Y."/>
            <person name="Chen W."/>
            <person name="Liu H."/>
            <person name="Guo L."/>
            <person name="Chen Y."/>
            <person name="Luo F."/>
            <person name="Zhou W."/>
            <person name="Sun J."/>
            <person name="Mao Q."/>
            <person name="Liang P."/>
            <person name="Zhou C."/>
            <person name="Tian Y."/>
            <person name="Men J."/>
            <person name="Lv X."/>
            <person name="Huang L."/>
            <person name="Zhou J."/>
            <person name="Hu Y."/>
            <person name="Li R."/>
            <person name="Zhang F."/>
            <person name="Lei H."/>
            <person name="Li X."/>
            <person name="Hu X."/>
            <person name="Liang C."/>
            <person name="Xu J."/>
            <person name="Wu Z."/>
            <person name="Yu X."/>
        </authorList>
    </citation>
    <scope>NUCLEOTIDE SEQUENCE</scope>
    <source>
        <strain>Henan</strain>
    </source>
</reference>
<proteinExistence type="predicted"/>
<organism evidence="2 3">
    <name type="scientific">Clonorchis sinensis</name>
    <name type="common">Chinese liver fluke</name>
    <dbReference type="NCBI Taxonomy" id="79923"/>
    <lineage>
        <taxon>Eukaryota</taxon>
        <taxon>Metazoa</taxon>
        <taxon>Spiralia</taxon>
        <taxon>Lophotrochozoa</taxon>
        <taxon>Platyhelminthes</taxon>
        <taxon>Trematoda</taxon>
        <taxon>Digenea</taxon>
        <taxon>Opisthorchiida</taxon>
        <taxon>Opisthorchiata</taxon>
        <taxon>Opisthorchiidae</taxon>
        <taxon>Clonorchis</taxon>
    </lineage>
</organism>
<reference evidence="2" key="1">
    <citation type="journal article" date="2011" name="Genome Biol.">
        <title>The draft genome of the carcinogenic human liver fluke Clonorchis sinensis.</title>
        <authorList>
            <person name="Wang X."/>
            <person name="Chen W."/>
            <person name="Huang Y."/>
            <person name="Sun J."/>
            <person name="Men J."/>
            <person name="Liu H."/>
            <person name="Luo F."/>
            <person name="Guo L."/>
            <person name="Lv X."/>
            <person name="Deng C."/>
            <person name="Zhou C."/>
            <person name="Fan Y."/>
            <person name="Li X."/>
            <person name="Huang L."/>
            <person name="Hu Y."/>
            <person name="Liang C."/>
            <person name="Hu X."/>
            <person name="Xu J."/>
            <person name="Yu X."/>
        </authorList>
    </citation>
    <scope>NUCLEOTIDE SEQUENCE [LARGE SCALE GENOMIC DNA]</scope>
    <source>
        <strain evidence="2">Henan</strain>
    </source>
</reference>
<feature type="signal peptide" evidence="1">
    <location>
        <begin position="1"/>
        <end position="19"/>
    </location>
</feature>
<protein>
    <submittedName>
        <fullName evidence="2">Uncharacterized protein</fullName>
    </submittedName>
</protein>
<feature type="chain" id="PRO_5003506200" evidence="1">
    <location>
        <begin position="20"/>
        <end position="162"/>
    </location>
</feature>
<evidence type="ECO:0000313" key="2">
    <source>
        <dbReference type="EMBL" id="GAA49247.1"/>
    </source>
</evidence>
<evidence type="ECO:0000256" key="1">
    <source>
        <dbReference type="SAM" id="SignalP"/>
    </source>
</evidence>
<gene>
    <name evidence="2" type="ORF">CLF_102756</name>
</gene>
<evidence type="ECO:0000313" key="3">
    <source>
        <dbReference type="Proteomes" id="UP000008909"/>
    </source>
</evidence>
<name>G7Y8G2_CLOSI</name>
<sequence length="162" mass="18027">MMSLRSKNGIVCLARLVSAILQLYLRCVQKLVSQNQYVNGSFIINNGINGASVKIASGKRELRVTKSKNAIQLSFRVDFALDVIRFMQLRHPATSVCRVTVQAALANLQLVLAVAYETEVEVPLPPLVRVRCLSVRNPAVKFSEKANNKVIRFILTPETMKS</sequence>
<keyword evidence="3" id="KW-1185">Reference proteome</keyword>
<accession>G7Y8G2</accession>